<evidence type="ECO:0000313" key="2">
    <source>
        <dbReference type="EMBL" id="SMC51591.1"/>
    </source>
</evidence>
<proteinExistence type="predicted"/>
<protein>
    <recommendedName>
        <fullName evidence="4">Helix-turn-helix domain-containing protein</fullName>
    </recommendedName>
</protein>
<feature type="compositionally biased region" description="Polar residues" evidence="1">
    <location>
        <begin position="105"/>
        <end position="118"/>
    </location>
</feature>
<dbReference type="OrthoDB" id="8255944at2"/>
<feature type="region of interest" description="Disordered" evidence="1">
    <location>
        <begin position="103"/>
        <end position="217"/>
    </location>
</feature>
<dbReference type="AlphaFoldDB" id="A0A1W1ZU15"/>
<feature type="compositionally biased region" description="Basic and acidic residues" evidence="1">
    <location>
        <begin position="200"/>
        <end position="213"/>
    </location>
</feature>
<dbReference type="STRING" id="937218.SAMN06297251_103112"/>
<organism evidence="2 3">
    <name type="scientific">Fulvimarina manganoxydans</name>
    <dbReference type="NCBI Taxonomy" id="937218"/>
    <lineage>
        <taxon>Bacteria</taxon>
        <taxon>Pseudomonadati</taxon>
        <taxon>Pseudomonadota</taxon>
        <taxon>Alphaproteobacteria</taxon>
        <taxon>Hyphomicrobiales</taxon>
        <taxon>Aurantimonadaceae</taxon>
        <taxon>Fulvimarina</taxon>
    </lineage>
</organism>
<dbReference type="RefSeq" id="WP_084408941.1">
    <property type="nucleotide sequence ID" value="NZ_FWXR01000003.1"/>
</dbReference>
<name>A0A1W1ZU15_9HYPH</name>
<dbReference type="EMBL" id="FWXR01000003">
    <property type="protein sequence ID" value="SMC51591.1"/>
    <property type="molecule type" value="Genomic_DNA"/>
</dbReference>
<gene>
    <name evidence="2" type="ORF">SAMN06297251_103112</name>
</gene>
<evidence type="ECO:0008006" key="4">
    <source>
        <dbReference type="Google" id="ProtNLM"/>
    </source>
</evidence>
<reference evidence="2 3" key="1">
    <citation type="submission" date="2017-04" db="EMBL/GenBank/DDBJ databases">
        <authorList>
            <person name="Afonso C.L."/>
            <person name="Miller P.J."/>
            <person name="Scott M.A."/>
            <person name="Spackman E."/>
            <person name="Goraichik I."/>
            <person name="Dimitrov K.M."/>
            <person name="Suarez D.L."/>
            <person name="Swayne D.E."/>
        </authorList>
    </citation>
    <scope>NUCLEOTIDE SEQUENCE [LARGE SCALE GENOMIC DNA]</scope>
    <source>
        <strain evidence="2 3">CGMCC 1.10972</strain>
    </source>
</reference>
<evidence type="ECO:0000313" key="3">
    <source>
        <dbReference type="Proteomes" id="UP000192656"/>
    </source>
</evidence>
<dbReference type="Gene3D" id="1.10.10.10">
    <property type="entry name" value="Winged helix-like DNA-binding domain superfamily/Winged helix DNA-binding domain"/>
    <property type="match status" value="1"/>
</dbReference>
<dbReference type="Proteomes" id="UP000192656">
    <property type="component" value="Unassembled WGS sequence"/>
</dbReference>
<dbReference type="InterPro" id="IPR036388">
    <property type="entry name" value="WH-like_DNA-bd_sf"/>
</dbReference>
<keyword evidence="3" id="KW-1185">Reference proteome</keyword>
<accession>A0A1W1ZU15</accession>
<sequence length="292" mass="32704">MPSDSFEARRSRWLEQVAGDNALAPIAARIAIFISKYMNRHEGCTWVGVDRLASDAKTTDRTVQRVMRQLEERGHLETEARGGRKQTNRYRWIIKPKTEKGDTAVTLSDGQNGDTRVTLSEEKGDSQRRKRVTAPSQKGDGCVTRTSEEPPIGTSDAGRAPSGPAPHASSETFVPYDHSADVEAGSRAPPPRVETVSDSGPERPGRPERRDLFPDEETATEFEEIYRRREWDESFAKAAGLYLEARRDLSHEVILDSIDSNQFPDIRDLETLLTCAKWCASDDSDDQDFYSA</sequence>
<evidence type="ECO:0000256" key="1">
    <source>
        <dbReference type="SAM" id="MobiDB-lite"/>
    </source>
</evidence>